<protein>
    <submittedName>
        <fullName evidence="7">Ribose transport system permease protein</fullName>
    </submittedName>
</protein>
<dbReference type="AlphaFoldDB" id="A0A1G6E7B6"/>
<feature type="transmembrane region" description="Helical" evidence="6">
    <location>
        <begin position="65"/>
        <end position="84"/>
    </location>
</feature>
<dbReference type="PANTHER" id="PTHR32196">
    <property type="entry name" value="ABC TRANSPORTER PERMEASE PROTEIN YPHD-RELATED-RELATED"/>
    <property type="match status" value="1"/>
</dbReference>
<evidence type="ECO:0000313" key="8">
    <source>
        <dbReference type="Proteomes" id="UP000199071"/>
    </source>
</evidence>
<dbReference type="GO" id="GO:0022857">
    <property type="term" value="F:transmembrane transporter activity"/>
    <property type="evidence" value="ECO:0007669"/>
    <property type="project" value="InterPro"/>
</dbReference>
<feature type="transmembrane region" description="Helical" evidence="6">
    <location>
        <begin position="41"/>
        <end position="59"/>
    </location>
</feature>
<dbReference type="InterPro" id="IPR001851">
    <property type="entry name" value="ABC_transp_permease"/>
</dbReference>
<evidence type="ECO:0000256" key="6">
    <source>
        <dbReference type="SAM" id="Phobius"/>
    </source>
</evidence>
<dbReference type="GO" id="GO:0005886">
    <property type="term" value="C:plasma membrane"/>
    <property type="evidence" value="ECO:0007669"/>
    <property type="project" value="UniProtKB-SubCell"/>
</dbReference>
<feature type="transmembrane region" description="Helical" evidence="6">
    <location>
        <begin position="290"/>
        <end position="307"/>
    </location>
</feature>
<feature type="transmembrane region" description="Helical" evidence="6">
    <location>
        <begin position="245"/>
        <end position="278"/>
    </location>
</feature>
<dbReference type="Pfam" id="PF02653">
    <property type="entry name" value="BPD_transp_2"/>
    <property type="match status" value="1"/>
</dbReference>
<gene>
    <name evidence="7" type="ORF">SAMN02982931_04210</name>
</gene>
<feature type="transmembrane region" description="Helical" evidence="6">
    <location>
        <begin position="91"/>
        <end position="112"/>
    </location>
</feature>
<organism evidence="7 8">
    <name type="scientific">Bauldia litoralis</name>
    <dbReference type="NCBI Taxonomy" id="665467"/>
    <lineage>
        <taxon>Bacteria</taxon>
        <taxon>Pseudomonadati</taxon>
        <taxon>Pseudomonadota</taxon>
        <taxon>Alphaproteobacteria</taxon>
        <taxon>Hyphomicrobiales</taxon>
        <taxon>Kaistiaceae</taxon>
        <taxon>Bauldia</taxon>
    </lineage>
</organism>
<dbReference type="STRING" id="665467.SAMN02982931_04210"/>
<reference evidence="7 8" key="1">
    <citation type="submission" date="2016-10" db="EMBL/GenBank/DDBJ databases">
        <authorList>
            <person name="de Groot N.N."/>
        </authorList>
    </citation>
    <scope>NUCLEOTIDE SEQUENCE [LARGE SCALE GENOMIC DNA]</scope>
    <source>
        <strain evidence="7 8">ATCC 35022</strain>
    </source>
</reference>
<evidence type="ECO:0000256" key="5">
    <source>
        <dbReference type="ARBA" id="ARBA00023136"/>
    </source>
</evidence>
<comment type="subcellular location">
    <subcellularLocation>
        <location evidence="1">Cell membrane</location>
        <topology evidence="1">Multi-pass membrane protein</topology>
    </subcellularLocation>
</comment>
<evidence type="ECO:0000256" key="2">
    <source>
        <dbReference type="ARBA" id="ARBA00022475"/>
    </source>
</evidence>
<sequence>MPFLRRLLIVEWSGLAVAIVLGSVLLAVLTPNFMTEYNIYVMLRSFCVGLLVGFAQMVTLGVGQMNISVGAIGGLVAISFGGMMEALGVPLVLAVPLAIAIGALCGLINGVLTARTGINGFIITLATASAFTGINLGITEAIPFYNMPAALVAFGDERFFAFPYLLIAPIIVTALLMLFFARTVPGRQLLAVGGNPHAADLSGISRERTIVLAHVLSGGLAAIAAVLAVAQLGSAQPSIGADWLLLSFAAPIIGGAALTGGYVSVVGTTLAVILIALIENGMVLANVDPYWVQFLLGALILAAVWLNRWRAVKTGTD</sequence>
<feature type="transmembrane region" description="Helical" evidence="6">
    <location>
        <begin position="12"/>
        <end position="29"/>
    </location>
</feature>
<dbReference type="OrthoDB" id="192433at2"/>
<accession>A0A1G6E7B6</accession>
<evidence type="ECO:0000256" key="4">
    <source>
        <dbReference type="ARBA" id="ARBA00022989"/>
    </source>
</evidence>
<keyword evidence="4 6" id="KW-1133">Transmembrane helix</keyword>
<keyword evidence="3 6" id="KW-0812">Transmembrane</keyword>
<dbReference type="Proteomes" id="UP000199071">
    <property type="component" value="Unassembled WGS sequence"/>
</dbReference>
<proteinExistence type="predicted"/>
<evidence type="ECO:0000256" key="3">
    <source>
        <dbReference type="ARBA" id="ARBA00022692"/>
    </source>
</evidence>
<feature type="transmembrane region" description="Helical" evidence="6">
    <location>
        <begin position="159"/>
        <end position="181"/>
    </location>
</feature>
<dbReference type="EMBL" id="FMXQ01000010">
    <property type="protein sequence ID" value="SDB53210.1"/>
    <property type="molecule type" value="Genomic_DNA"/>
</dbReference>
<keyword evidence="2" id="KW-1003">Cell membrane</keyword>
<feature type="transmembrane region" description="Helical" evidence="6">
    <location>
        <begin position="210"/>
        <end position="233"/>
    </location>
</feature>
<keyword evidence="8" id="KW-1185">Reference proteome</keyword>
<keyword evidence="5 6" id="KW-0472">Membrane</keyword>
<name>A0A1G6E7B6_9HYPH</name>
<evidence type="ECO:0000313" key="7">
    <source>
        <dbReference type="EMBL" id="SDB53210.1"/>
    </source>
</evidence>
<dbReference type="RefSeq" id="WP_090879734.1">
    <property type="nucleotide sequence ID" value="NZ_FMXQ01000010.1"/>
</dbReference>
<dbReference type="CDD" id="cd06579">
    <property type="entry name" value="TM_PBP1_transp_AraH_like"/>
    <property type="match status" value="1"/>
</dbReference>
<feature type="transmembrane region" description="Helical" evidence="6">
    <location>
        <begin position="118"/>
        <end position="138"/>
    </location>
</feature>
<evidence type="ECO:0000256" key="1">
    <source>
        <dbReference type="ARBA" id="ARBA00004651"/>
    </source>
</evidence>